<name>A0AAV3PWH1_LITER</name>
<gene>
    <name evidence="2" type="ORF">LIER_12596</name>
</gene>
<dbReference type="AlphaFoldDB" id="A0AAV3PWH1"/>
<dbReference type="EMBL" id="BAABME010002450">
    <property type="protein sequence ID" value="GAA0154685.1"/>
    <property type="molecule type" value="Genomic_DNA"/>
</dbReference>
<sequence length="85" mass="9329">MWKCEIFPVRMSLKMKDPLYLKLHLLHFVTHPPLGLLMRLHFNRTMSSGTAQGGVATTEESRPLTERSSSTPAAASSSANEGDAS</sequence>
<feature type="region of interest" description="Disordered" evidence="1">
    <location>
        <begin position="48"/>
        <end position="85"/>
    </location>
</feature>
<accession>A0AAV3PWH1</accession>
<comment type="caution">
    <text evidence="2">The sequence shown here is derived from an EMBL/GenBank/DDBJ whole genome shotgun (WGS) entry which is preliminary data.</text>
</comment>
<evidence type="ECO:0000256" key="1">
    <source>
        <dbReference type="SAM" id="MobiDB-lite"/>
    </source>
</evidence>
<proteinExistence type="predicted"/>
<organism evidence="2 3">
    <name type="scientific">Lithospermum erythrorhizon</name>
    <name type="common">Purple gromwell</name>
    <name type="synonym">Lithospermum officinale var. erythrorhizon</name>
    <dbReference type="NCBI Taxonomy" id="34254"/>
    <lineage>
        <taxon>Eukaryota</taxon>
        <taxon>Viridiplantae</taxon>
        <taxon>Streptophyta</taxon>
        <taxon>Embryophyta</taxon>
        <taxon>Tracheophyta</taxon>
        <taxon>Spermatophyta</taxon>
        <taxon>Magnoliopsida</taxon>
        <taxon>eudicotyledons</taxon>
        <taxon>Gunneridae</taxon>
        <taxon>Pentapetalae</taxon>
        <taxon>asterids</taxon>
        <taxon>lamiids</taxon>
        <taxon>Boraginales</taxon>
        <taxon>Boraginaceae</taxon>
        <taxon>Boraginoideae</taxon>
        <taxon>Lithospermeae</taxon>
        <taxon>Lithospermum</taxon>
    </lineage>
</organism>
<feature type="compositionally biased region" description="Low complexity" evidence="1">
    <location>
        <begin position="68"/>
        <end position="79"/>
    </location>
</feature>
<protein>
    <submittedName>
        <fullName evidence="2">Uncharacterized protein</fullName>
    </submittedName>
</protein>
<reference evidence="2 3" key="1">
    <citation type="submission" date="2024-01" db="EMBL/GenBank/DDBJ databases">
        <title>The complete chloroplast genome sequence of Lithospermum erythrorhizon: insights into the phylogenetic relationship among Boraginaceae species and the maternal lineages of purple gromwells.</title>
        <authorList>
            <person name="Okada T."/>
            <person name="Watanabe K."/>
        </authorList>
    </citation>
    <scope>NUCLEOTIDE SEQUENCE [LARGE SCALE GENOMIC DNA]</scope>
</reference>
<keyword evidence="3" id="KW-1185">Reference proteome</keyword>
<evidence type="ECO:0000313" key="2">
    <source>
        <dbReference type="EMBL" id="GAA0154685.1"/>
    </source>
</evidence>
<evidence type="ECO:0000313" key="3">
    <source>
        <dbReference type="Proteomes" id="UP001454036"/>
    </source>
</evidence>
<dbReference type="Proteomes" id="UP001454036">
    <property type="component" value="Unassembled WGS sequence"/>
</dbReference>